<dbReference type="Gene3D" id="1.25.40.10">
    <property type="entry name" value="Tetratricopeptide repeat domain"/>
    <property type="match status" value="1"/>
</dbReference>
<dbReference type="GO" id="GO:0034044">
    <property type="term" value="C:exomer complex"/>
    <property type="evidence" value="ECO:0007669"/>
    <property type="project" value="UniProtKB-ARBA"/>
</dbReference>
<comment type="caution">
    <text evidence="1">The sequence shown here is derived from an EMBL/GenBank/DDBJ whole genome shotgun (WGS) entry which is preliminary data.</text>
</comment>
<dbReference type="InterPro" id="IPR015374">
    <property type="entry name" value="ChAPs"/>
</dbReference>
<proteinExistence type="predicted"/>
<dbReference type="GO" id="GO:0006893">
    <property type="term" value="P:Golgi to plasma membrane transport"/>
    <property type="evidence" value="ECO:0007669"/>
    <property type="project" value="TreeGrafter"/>
</dbReference>
<dbReference type="Proteomes" id="UP001218218">
    <property type="component" value="Unassembled WGS sequence"/>
</dbReference>
<keyword evidence="2" id="KW-1185">Reference proteome</keyword>
<reference evidence="1" key="1">
    <citation type="submission" date="2023-03" db="EMBL/GenBank/DDBJ databases">
        <title>Massive genome expansion in bonnet fungi (Mycena s.s.) driven by repeated elements and novel gene families across ecological guilds.</title>
        <authorList>
            <consortium name="Lawrence Berkeley National Laboratory"/>
            <person name="Harder C.B."/>
            <person name="Miyauchi S."/>
            <person name="Viragh M."/>
            <person name="Kuo A."/>
            <person name="Thoen E."/>
            <person name="Andreopoulos B."/>
            <person name="Lu D."/>
            <person name="Skrede I."/>
            <person name="Drula E."/>
            <person name="Henrissat B."/>
            <person name="Morin E."/>
            <person name="Kohler A."/>
            <person name="Barry K."/>
            <person name="LaButti K."/>
            <person name="Morin E."/>
            <person name="Salamov A."/>
            <person name="Lipzen A."/>
            <person name="Mereny Z."/>
            <person name="Hegedus B."/>
            <person name="Baldrian P."/>
            <person name="Stursova M."/>
            <person name="Weitz H."/>
            <person name="Taylor A."/>
            <person name="Grigoriev I.V."/>
            <person name="Nagy L.G."/>
            <person name="Martin F."/>
            <person name="Kauserud H."/>
        </authorList>
    </citation>
    <scope>NUCLEOTIDE SEQUENCE</scope>
    <source>
        <strain evidence="1">CBHHK002</strain>
    </source>
</reference>
<dbReference type="PANTHER" id="PTHR31975:SF1">
    <property type="entry name" value="BUD SITE SELECTION PROTEIN 7-RELATED"/>
    <property type="match status" value="1"/>
</dbReference>
<dbReference type="Pfam" id="PF09295">
    <property type="entry name" value="ChAPs"/>
    <property type="match status" value="1"/>
</dbReference>
<evidence type="ECO:0000313" key="2">
    <source>
        <dbReference type="Proteomes" id="UP001218218"/>
    </source>
</evidence>
<evidence type="ECO:0000313" key="1">
    <source>
        <dbReference type="EMBL" id="KAJ7342311.1"/>
    </source>
</evidence>
<dbReference type="InterPro" id="IPR011990">
    <property type="entry name" value="TPR-like_helical_dom_sf"/>
</dbReference>
<protein>
    <submittedName>
        <fullName evidence="1">Chs5p-Arf1p-binding proteins-domain-containing protein</fullName>
    </submittedName>
</protein>
<accession>A0AAD6ZV92</accession>
<gene>
    <name evidence="1" type="ORF">DFH08DRAFT_1011752</name>
</gene>
<dbReference type="EMBL" id="JARIHO010000025">
    <property type="protein sequence ID" value="KAJ7342311.1"/>
    <property type="molecule type" value="Genomic_DNA"/>
</dbReference>
<dbReference type="AlphaFoldDB" id="A0AAD6ZV92"/>
<organism evidence="1 2">
    <name type="scientific">Mycena albidolilacea</name>
    <dbReference type="NCBI Taxonomy" id="1033008"/>
    <lineage>
        <taxon>Eukaryota</taxon>
        <taxon>Fungi</taxon>
        <taxon>Dikarya</taxon>
        <taxon>Basidiomycota</taxon>
        <taxon>Agaricomycotina</taxon>
        <taxon>Agaricomycetes</taxon>
        <taxon>Agaricomycetidae</taxon>
        <taxon>Agaricales</taxon>
        <taxon>Marasmiineae</taxon>
        <taxon>Mycenaceae</taxon>
        <taxon>Mycena</taxon>
    </lineage>
</organism>
<dbReference type="PANTHER" id="PTHR31975">
    <property type="entry name" value="BUD SITE SELECTION PROTEIN 7-RELATED"/>
    <property type="match status" value="1"/>
</dbReference>
<name>A0AAD6ZV92_9AGAR</name>
<sequence length="367" mass="40914">MPPTTCSTTSVTLLQHCIPAIIHASIIGYFYRSPTIGYVNPGWDLRRVESDARSLMFSDFGELLTGIVTVRVFFTEKNLMDGLHSRINEIAFRALTSGRRQDPPRRHGVRGGFAGRALFEDSFEADMKSPQKCGRRCISTLLRATLYSDDPTHTLDVYRKLDPITSTEVEPRFLATAEALFLKVPSFHAFCPCIANSETGWQVGSDPEIQVASVATNHLTARLLKYFGTSGRYQQASNLFEKLVLREPKVSSLLMRAYLGMCVFLPLFEELRALQSMSMVLRTVLEPSSCTLLHTQCDFLREKGRSGSQRCVERVGDVGEVQGCALLTLNLCPMFTFNGITSTPPAARIPRQIPHVVPHNADIYSTI</sequence>